<dbReference type="EMBL" id="NCVQ01000009">
    <property type="protein sequence ID" value="PWZ09498.1"/>
    <property type="molecule type" value="Genomic_DNA"/>
</dbReference>
<evidence type="ECO:0000313" key="2">
    <source>
        <dbReference type="EMBL" id="PWZ09498.1"/>
    </source>
</evidence>
<sequence>MCSSEARHNARQGTELLQCVACYAFCRAPSKHQRHCAAARKHGGECCTQGETHQGCHGKGGAELLQSMEKEGAQLGQSLPVLAPRTGGSSICAAAGKGRHGGKEELLRRTESRGKWGVGQRRVLVLGVSWSRAGKSRGAPWPWRNGDSRGEVRGRRALSLLQPWGAKEEEGARWPWSRGVAGGKRQPAQARAEAWSAQEKPGRRELVGRYPAAERHGQGGSSLRAAVWEKECVLLS</sequence>
<comment type="caution">
    <text evidence="2">The sequence shown here is derived from an EMBL/GenBank/DDBJ whole genome shotgun (WGS) entry which is preliminary data.</text>
</comment>
<reference evidence="2 3" key="1">
    <citation type="journal article" date="2018" name="Nat. Genet.">
        <title>Extensive intraspecific gene order and gene structural variations between Mo17 and other maize genomes.</title>
        <authorList>
            <person name="Sun S."/>
            <person name="Zhou Y."/>
            <person name="Chen J."/>
            <person name="Shi J."/>
            <person name="Zhao H."/>
            <person name="Zhao H."/>
            <person name="Song W."/>
            <person name="Zhang M."/>
            <person name="Cui Y."/>
            <person name="Dong X."/>
            <person name="Liu H."/>
            <person name="Ma X."/>
            <person name="Jiao Y."/>
            <person name="Wang B."/>
            <person name="Wei X."/>
            <person name="Stein J.C."/>
            <person name="Glaubitz J.C."/>
            <person name="Lu F."/>
            <person name="Yu G."/>
            <person name="Liang C."/>
            <person name="Fengler K."/>
            <person name="Li B."/>
            <person name="Rafalski A."/>
            <person name="Schnable P.S."/>
            <person name="Ware D.H."/>
            <person name="Buckler E.S."/>
            <person name="Lai J."/>
        </authorList>
    </citation>
    <scope>NUCLEOTIDE SEQUENCE [LARGE SCALE GENOMIC DNA]</scope>
    <source>
        <strain evidence="3">cv. Missouri 17</strain>
        <tissue evidence="2">Seedling</tissue>
    </source>
</reference>
<accession>A0A3L6DMD8</accession>
<dbReference type="AlphaFoldDB" id="A0A3L6DMD8"/>
<evidence type="ECO:0000256" key="1">
    <source>
        <dbReference type="SAM" id="MobiDB-lite"/>
    </source>
</evidence>
<protein>
    <submittedName>
        <fullName evidence="2">Uncharacterized protein</fullName>
    </submittedName>
</protein>
<dbReference type="Proteomes" id="UP000251960">
    <property type="component" value="Chromosome 8"/>
</dbReference>
<feature type="region of interest" description="Disordered" evidence="1">
    <location>
        <begin position="177"/>
        <end position="222"/>
    </location>
</feature>
<name>A0A3L6DMD8_MAIZE</name>
<organism evidence="2 3">
    <name type="scientific">Zea mays</name>
    <name type="common">Maize</name>
    <dbReference type="NCBI Taxonomy" id="4577"/>
    <lineage>
        <taxon>Eukaryota</taxon>
        <taxon>Viridiplantae</taxon>
        <taxon>Streptophyta</taxon>
        <taxon>Embryophyta</taxon>
        <taxon>Tracheophyta</taxon>
        <taxon>Spermatophyta</taxon>
        <taxon>Magnoliopsida</taxon>
        <taxon>Liliopsida</taxon>
        <taxon>Poales</taxon>
        <taxon>Poaceae</taxon>
        <taxon>PACMAD clade</taxon>
        <taxon>Panicoideae</taxon>
        <taxon>Andropogonodae</taxon>
        <taxon>Andropogoneae</taxon>
        <taxon>Tripsacinae</taxon>
        <taxon>Zea</taxon>
    </lineage>
</organism>
<feature type="compositionally biased region" description="Basic and acidic residues" evidence="1">
    <location>
        <begin position="200"/>
        <end position="217"/>
    </location>
</feature>
<proteinExistence type="predicted"/>
<evidence type="ECO:0000313" key="3">
    <source>
        <dbReference type="Proteomes" id="UP000251960"/>
    </source>
</evidence>
<gene>
    <name evidence="2" type="ORF">Zm00014a_037011</name>
</gene>